<evidence type="ECO:0008006" key="4">
    <source>
        <dbReference type="Google" id="ProtNLM"/>
    </source>
</evidence>
<name>W9HQH9_FUSOX</name>
<reference evidence="2 3" key="1">
    <citation type="submission" date="2011-06" db="EMBL/GenBank/DDBJ databases">
        <title>The Genome Sequence of Fusarium oxysporum FOSC 3-a.</title>
        <authorList>
            <consortium name="The Broad Institute Genome Sequencing Platform"/>
            <person name="Ma L.-J."/>
            <person name="Gale L.R."/>
            <person name="Schwartz D.C."/>
            <person name="Zhou S."/>
            <person name="Corby-Kistler H."/>
            <person name="Young S.K."/>
            <person name="Zeng Q."/>
            <person name="Gargeya S."/>
            <person name="Fitzgerald M."/>
            <person name="Haas B."/>
            <person name="Abouelleil A."/>
            <person name="Alvarado L."/>
            <person name="Arachchi H.M."/>
            <person name="Berlin A."/>
            <person name="Brown A."/>
            <person name="Chapman S.B."/>
            <person name="Chen Z."/>
            <person name="Dunbar C."/>
            <person name="Freedman E."/>
            <person name="Gearin G."/>
            <person name="Gellesch M."/>
            <person name="Goldberg J."/>
            <person name="Griggs A."/>
            <person name="Gujja S."/>
            <person name="Heiman D."/>
            <person name="Howarth C."/>
            <person name="Larson L."/>
            <person name="Lui A."/>
            <person name="MacDonald P.J.P."/>
            <person name="Mehta T."/>
            <person name="Montmayeur A."/>
            <person name="Murphy C."/>
            <person name="Neiman D."/>
            <person name="Pearson M."/>
            <person name="Priest M."/>
            <person name="Roberts A."/>
            <person name="Saif S."/>
            <person name="Shea T."/>
            <person name="Shenoy N."/>
            <person name="Sisk P."/>
            <person name="Stolte C."/>
            <person name="Sykes S."/>
            <person name="Wortman J."/>
            <person name="Nusbaum C."/>
            <person name="Birren B."/>
        </authorList>
    </citation>
    <scope>NUCLEOTIDE SEQUENCE [LARGE SCALE GENOMIC DNA]</scope>
    <source>
        <strain evidence="3">FOSC 3-a</strain>
    </source>
</reference>
<dbReference type="EMBL" id="JH717848">
    <property type="protein sequence ID" value="EWY83104.1"/>
    <property type="molecule type" value="Genomic_DNA"/>
</dbReference>
<gene>
    <name evidence="2" type="ORF">FOYG_15175</name>
</gene>
<proteinExistence type="predicted"/>
<keyword evidence="1" id="KW-0732">Signal</keyword>
<protein>
    <recommendedName>
        <fullName evidence="4">Antifungal protein</fullName>
    </recommendedName>
</protein>
<dbReference type="Proteomes" id="UP000030753">
    <property type="component" value="Unassembled WGS sequence"/>
</dbReference>
<evidence type="ECO:0000256" key="1">
    <source>
        <dbReference type="SAM" id="SignalP"/>
    </source>
</evidence>
<accession>W9HQH9</accession>
<feature type="chain" id="PRO_5004921269" description="Antifungal protein" evidence="1">
    <location>
        <begin position="19"/>
        <end position="115"/>
    </location>
</feature>
<dbReference type="OrthoDB" id="4975387at2759"/>
<dbReference type="AlphaFoldDB" id="W9HQH9"/>
<feature type="signal peptide" evidence="1">
    <location>
        <begin position="1"/>
        <end position="18"/>
    </location>
</feature>
<evidence type="ECO:0000313" key="3">
    <source>
        <dbReference type="Proteomes" id="UP000030753"/>
    </source>
</evidence>
<sequence length="115" mass="13676">MKLNLATVACVLLGFASALPGDEDRGHEKKKNCEKYDDNEWKCKKYHYCEWVPKYECVKKEHKYDSYGSEYGNEYGNDWKVCYAREEKKCNKHKCDWKPVKHEGECKNKKKYGGY</sequence>
<evidence type="ECO:0000313" key="2">
    <source>
        <dbReference type="EMBL" id="EWY83104.1"/>
    </source>
</evidence>
<dbReference type="HOGENOM" id="CLU_164181_0_0_1"/>
<organism evidence="2 3">
    <name type="scientific">Fusarium oxysporum NRRL 32931</name>
    <dbReference type="NCBI Taxonomy" id="660029"/>
    <lineage>
        <taxon>Eukaryota</taxon>
        <taxon>Fungi</taxon>
        <taxon>Dikarya</taxon>
        <taxon>Ascomycota</taxon>
        <taxon>Pezizomycotina</taxon>
        <taxon>Sordariomycetes</taxon>
        <taxon>Hypocreomycetidae</taxon>
        <taxon>Hypocreales</taxon>
        <taxon>Nectriaceae</taxon>
        <taxon>Fusarium</taxon>
        <taxon>Fusarium oxysporum species complex</taxon>
    </lineage>
</organism>